<dbReference type="InterPro" id="IPR018617">
    <property type="entry name" value="Ima1_N"/>
</dbReference>
<feature type="domain" description="Ima1 N-terminal" evidence="7">
    <location>
        <begin position="10"/>
        <end position="137"/>
    </location>
</feature>
<accession>A0A165J5F5</accession>
<feature type="region of interest" description="Disordered" evidence="6">
    <location>
        <begin position="908"/>
        <end position="934"/>
    </location>
</feature>
<feature type="compositionally biased region" description="Polar residues" evidence="6">
    <location>
        <begin position="747"/>
        <end position="772"/>
    </location>
</feature>
<dbReference type="GeneID" id="28900989"/>
<dbReference type="InterPro" id="IPR042321">
    <property type="entry name" value="Ima1"/>
</dbReference>
<evidence type="ECO:0000256" key="5">
    <source>
        <dbReference type="ARBA" id="ARBA00023242"/>
    </source>
</evidence>
<feature type="compositionally biased region" description="Polar residues" evidence="6">
    <location>
        <begin position="721"/>
        <end position="733"/>
    </location>
</feature>
<evidence type="ECO:0000256" key="1">
    <source>
        <dbReference type="ARBA" id="ARBA00004473"/>
    </source>
</evidence>
<name>A0A165J5F5_XYLHT</name>
<evidence type="ECO:0000256" key="6">
    <source>
        <dbReference type="SAM" id="MobiDB-lite"/>
    </source>
</evidence>
<protein>
    <recommendedName>
        <fullName evidence="7">Ima1 N-terminal domain-containing protein</fullName>
    </recommendedName>
</protein>
<keyword evidence="2" id="KW-0812">Transmembrane</keyword>
<evidence type="ECO:0000256" key="3">
    <source>
        <dbReference type="ARBA" id="ARBA00022989"/>
    </source>
</evidence>
<dbReference type="Proteomes" id="UP000076632">
    <property type="component" value="Unassembled WGS sequence"/>
</dbReference>
<feature type="region of interest" description="Disordered" evidence="6">
    <location>
        <begin position="348"/>
        <end position="449"/>
    </location>
</feature>
<dbReference type="RefSeq" id="XP_018191309.1">
    <property type="nucleotide sequence ID" value="XM_018335852.1"/>
</dbReference>
<dbReference type="GO" id="GO:0034506">
    <property type="term" value="C:chromosome, centromeric core domain"/>
    <property type="evidence" value="ECO:0007669"/>
    <property type="project" value="TreeGrafter"/>
</dbReference>
<feature type="compositionally biased region" description="Low complexity" evidence="6">
    <location>
        <begin position="823"/>
        <end position="838"/>
    </location>
</feature>
<dbReference type="GO" id="GO:0071765">
    <property type="term" value="P:nuclear inner membrane organization"/>
    <property type="evidence" value="ECO:0007669"/>
    <property type="project" value="InterPro"/>
</dbReference>
<keyword evidence="5" id="KW-0539">Nucleus</keyword>
<keyword evidence="9" id="KW-1185">Reference proteome</keyword>
<evidence type="ECO:0000313" key="8">
    <source>
        <dbReference type="EMBL" id="KZF25754.1"/>
    </source>
</evidence>
<evidence type="ECO:0000259" key="7">
    <source>
        <dbReference type="Pfam" id="PF09779"/>
    </source>
</evidence>
<dbReference type="PANTHER" id="PTHR28538:SF1">
    <property type="entry name" value="INTEGRAL INNER NUCLEAR MEMBRANE PROTEIN IMA1"/>
    <property type="match status" value="1"/>
</dbReference>
<comment type="subcellular location">
    <subcellularLocation>
        <location evidence="1">Nucleus inner membrane</location>
        <topology evidence="1">Multi-pass membrane protein</topology>
    </subcellularLocation>
</comment>
<dbReference type="AlphaFoldDB" id="A0A165J5F5"/>
<gene>
    <name evidence="8" type="ORF">L228DRAFT_280970</name>
</gene>
<dbReference type="GO" id="GO:0034992">
    <property type="term" value="C:microtubule organizing center attachment site"/>
    <property type="evidence" value="ECO:0007669"/>
    <property type="project" value="TreeGrafter"/>
</dbReference>
<organism evidence="8 9">
    <name type="scientific">Xylona heveae (strain CBS 132557 / TC161)</name>
    <dbReference type="NCBI Taxonomy" id="1328760"/>
    <lineage>
        <taxon>Eukaryota</taxon>
        <taxon>Fungi</taxon>
        <taxon>Dikarya</taxon>
        <taxon>Ascomycota</taxon>
        <taxon>Pezizomycotina</taxon>
        <taxon>Xylonomycetes</taxon>
        <taxon>Xylonales</taxon>
        <taxon>Xylonaceae</taxon>
        <taxon>Xylona</taxon>
    </lineage>
</organism>
<evidence type="ECO:0000313" key="9">
    <source>
        <dbReference type="Proteomes" id="UP000076632"/>
    </source>
</evidence>
<dbReference type="PANTHER" id="PTHR28538">
    <property type="entry name" value="INTEGRAL INNER NUCLEAR MEMBRANE PROTEIN IMA1"/>
    <property type="match status" value="1"/>
</dbReference>
<keyword evidence="4" id="KW-0472">Membrane</keyword>
<feature type="compositionally biased region" description="Polar residues" evidence="6">
    <location>
        <begin position="386"/>
        <end position="398"/>
    </location>
</feature>
<dbReference type="GO" id="GO:0044732">
    <property type="term" value="C:mitotic spindle pole body"/>
    <property type="evidence" value="ECO:0007669"/>
    <property type="project" value="TreeGrafter"/>
</dbReference>
<dbReference type="InParanoid" id="A0A165J5F5"/>
<feature type="compositionally biased region" description="Low complexity" evidence="6">
    <location>
        <begin position="773"/>
        <end position="783"/>
    </location>
</feature>
<sequence length="934" mass="101857">MVALLKRHLVCFYCGSRSAQKQNGSVSCWQCEKCEAVNYLDNEGNIMDPPASSAVPPLRFAHTLHQAPSLPSGDKQEKILFCSTCIKNQQLLTQALAEYLPPFDDPQYPAFEASYDQYRRNLEEQFPQVCARCEPLVRSRINAAGYAAKTDHLRRMIDRTKVSGGVKRTSTVMGWRDVVLAAGAFWWWTSLTGQLLWNASGAFPRAGLDDGLRSEEGVAAPIVLCAWQAWTEKELAQACFTGMSSIAGYSLLLNVASLWWNKCLKQKVHGAQGRMVGLDDYYKLQIVTLLVRLIAWWALQSLDVGLDVQGAVRGAHCFLLLFNILTAVISFRTVKVVSLPPVFTQHSQEELLRPESSNARPGSPFALPSEGEKGSSVVTPRFPISQLGQPREPQQNDLFATDVPIPPPDDDADAMDWTPSQEAFKPNPSRRLSTQTAAPTPSPFHGTLPPAPMSAAQRLRVSNAPIQSSFKKTSPERQQNFFNAITGRSAENEHEKERMPKGKDKGQIELAQPKFFPASDFSADTGLEGLFNAAFSLKDEPHEVTAFRAQQERAQHQQQTTGITTSPQVLGCCFLGVSLLAWKLAGLIPLLSVQLRLSSLTIAIGSSVRTFYQGLQGYRGRTSPTDLGLSGVEFLCTLFLANAVVTYQSHTEMIEIGGTILLGCMLLHGIWMLSSLQTAPPLSVSHIDEAAEQTAAQKPWHAVPQSQNVLGQALEEALNQRHASATPSDTPSSHAIDGYNDSEIGSPVSSSAFSSYENTPVQHNQHHLQQTFSPSPLLSSTTSARYGHYNQNGTLQGNAAPHLVMTRSRALRSQEPEVGPAPGLQGLSGLSISSGASPSKRRLSNEADGGFGLLGRATSPVRRVNLQSQDYHPGFEPDYYSDRAASPTPSIASTVSTAYPVSPYLGARDREASVPAMTPGRMTRSSSRRALGRF</sequence>
<evidence type="ECO:0000256" key="4">
    <source>
        <dbReference type="ARBA" id="ARBA00023136"/>
    </source>
</evidence>
<dbReference type="GO" id="GO:0005637">
    <property type="term" value="C:nuclear inner membrane"/>
    <property type="evidence" value="ECO:0007669"/>
    <property type="project" value="UniProtKB-SubCell"/>
</dbReference>
<feature type="region of interest" description="Disordered" evidence="6">
    <location>
        <begin position="718"/>
        <end position="847"/>
    </location>
</feature>
<evidence type="ECO:0000256" key="2">
    <source>
        <dbReference type="ARBA" id="ARBA00022692"/>
    </source>
</evidence>
<feature type="compositionally biased region" description="Polar residues" evidence="6">
    <location>
        <begin position="430"/>
        <end position="439"/>
    </location>
</feature>
<proteinExistence type="predicted"/>
<dbReference type="OrthoDB" id="5966927at2759"/>
<dbReference type="Pfam" id="PF09779">
    <property type="entry name" value="Ima1_N"/>
    <property type="match status" value="1"/>
</dbReference>
<reference evidence="8 9" key="1">
    <citation type="journal article" date="2016" name="Fungal Biol.">
        <title>The genome of Xylona heveae provides a window into fungal endophytism.</title>
        <authorList>
            <person name="Gazis R."/>
            <person name="Kuo A."/>
            <person name="Riley R."/>
            <person name="LaButti K."/>
            <person name="Lipzen A."/>
            <person name="Lin J."/>
            <person name="Amirebrahimi M."/>
            <person name="Hesse C.N."/>
            <person name="Spatafora J.W."/>
            <person name="Henrissat B."/>
            <person name="Hainaut M."/>
            <person name="Grigoriev I.V."/>
            <person name="Hibbett D.S."/>
        </authorList>
    </citation>
    <scope>NUCLEOTIDE SEQUENCE [LARGE SCALE GENOMIC DNA]</scope>
    <source>
        <strain evidence="8 9">TC161</strain>
    </source>
</reference>
<keyword evidence="3" id="KW-1133">Transmembrane helix</keyword>
<dbReference type="EMBL" id="KV407455">
    <property type="protein sequence ID" value="KZF25754.1"/>
    <property type="molecule type" value="Genomic_DNA"/>
</dbReference>